<proteinExistence type="predicted"/>
<accession>A0A370F713</accession>
<protein>
    <submittedName>
        <fullName evidence="1">Uncharacterized protein</fullName>
    </submittedName>
</protein>
<dbReference type="Proteomes" id="UP000255265">
    <property type="component" value="Unassembled WGS sequence"/>
</dbReference>
<keyword evidence="2" id="KW-1185">Reference proteome</keyword>
<evidence type="ECO:0000313" key="1">
    <source>
        <dbReference type="EMBL" id="RDI17338.1"/>
    </source>
</evidence>
<dbReference type="AlphaFoldDB" id="A0A370F713"/>
<name>A0A370F713_9BURK</name>
<evidence type="ECO:0000313" key="2">
    <source>
        <dbReference type="Proteomes" id="UP000255265"/>
    </source>
</evidence>
<sequence>MGSEGIPSRSQCSNLATKLPRVDFNFNDEQYKTMLMDGLTMLEPCRKGG</sequence>
<gene>
    <name evidence="1" type="ORF">DFR41_11764</name>
</gene>
<reference evidence="1 2" key="1">
    <citation type="submission" date="2018-07" db="EMBL/GenBank/DDBJ databases">
        <title>Genomic Encyclopedia of Type Strains, Phase IV (KMG-IV): sequencing the most valuable type-strain genomes for metagenomic binning, comparative biology and taxonomic classification.</title>
        <authorList>
            <person name="Goeker M."/>
        </authorList>
    </citation>
    <scope>NUCLEOTIDE SEQUENCE [LARGE SCALE GENOMIC DNA]</scope>
    <source>
        <strain evidence="1 2">DSM 21352</strain>
    </source>
</reference>
<organism evidence="1 2">
    <name type="scientific">Pseudacidovorax intermedius</name>
    <dbReference type="NCBI Taxonomy" id="433924"/>
    <lineage>
        <taxon>Bacteria</taxon>
        <taxon>Pseudomonadati</taxon>
        <taxon>Pseudomonadota</taxon>
        <taxon>Betaproteobacteria</taxon>
        <taxon>Burkholderiales</taxon>
        <taxon>Comamonadaceae</taxon>
        <taxon>Pseudacidovorax</taxon>
    </lineage>
</organism>
<comment type="caution">
    <text evidence="1">The sequence shown here is derived from an EMBL/GenBank/DDBJ whole genome shotgun (WGS) entry which is preliminary data.</text>
</comment>
<dbReference type="EMBL" id="QQAV01000017">
    <property type="protein sequence ID" value="RDI17338.1"/>
    <property type="molecule type" value="Genomic_DNA"/>
</dbReference>